<protein>
    <submittedName>
        <fullName evidence="1">Uncharacterized protein</fullName>
    </submittedName>
</protein>
<dbReference type="KEGG" id="whr:OG579_16875"/>
<dbReference type="AlphaFoldDB" id="A0AAU4JZW9"/>
<name>A0AAU4JZW9_9NOCA</name>
<gene>
    <name evidence="1" type="ORF">OG579_16875</name>
</gene>
<reference evidence="1 2" key="1">
    <citation type="submission" date="2022-10" db="EMBL/GenBank/DDBJ databases">
        <title>The complete genomes of actinobacterial strains from the NBC collection.</title>
        <authorList>
            <person name="Joergensen T.S."/>
            <person name="Alvarez Arevalo M."/>
            <person name="Sterndorff E.B."/>
            <person name="Faurdal D."/>
            <person name="Vuksanovic O."/>
            <person name="Mourched A.-S."/>
            <person name="Charusanti P."/>
            <person name="Shaw S."/>
            <person name="Blin K."/>
            <person name="Weber T."/>
        </authorList>
    </citation>
    <scope>NUCLEOTIDE SEQUENCE [LARGE SCALE GENOMIC DNA]</scope>
    <source>
        <strain evidence="1 2">NBC_00319</strain>
    </source>
</reference>
<dbReference type="Proteomes" id="UP001432128">
    <property type="component" value="Chromosome"/>
</dbReference>
<sequence>MSDTTEPMDMPLDPDPPYFAATSPSGHVHVSVTRFADDKAVAVGAELDDLIEILGTIRKDLR</sequence>
<dbReference type="RefSeq" id="WP_328856869.1">
    <property type="nucleotide sequence ID" value="NZ_CP108021.1"/>
</dbReference>
<organism evidence="1 2">
    <name type="scientific">Williamsia herbipolensis</name>
    <dbReference type="NCBI Taxonomy" id="1603258"/>
    <lineage>
        <taxon>Bacteria</taxon>
        <taxon>Bacillati</taxon>
        <taxon>Actinomycetota</taxon>
        <taxon>Actinomycetes</taxon>
        <taxon>Mycobacteriales</taxon>
        <taxon>Nocardiaceae</taxon>
        <taxon>Williamsia</taxon>
    </lineage>
</organism>
<keyword evidence="2" id="KW-1185">Reference proteome</keyword>
<evidence type="ECO:0000313" key="1">
    <source>
        <dbReference type="EMBL" id="WUM19360.1"/>
    </source>
</evidence>
<accession>A0AAU4JZW9</accession>
<dbReference type="EMBL" id="CP108021">
    <property type="protein sequence ID" value="WUM19360.1"/>
    <property type="molecule type" value="Genomic_DNA"/>
</dbReference>
<proteinExistence type="predicted"/>
<evidence type="ECO:0000313" key="2">
    <source>
        <dbReference type="Proteomes" id="UP001432128"/>
    </source>
</evidence>